<dbReference type="GO" id="GO:0006364">
    <property type="term" value="P:rRNA processing"/>
    <property type="evidence" value="ECO:0007669"/>
    <property type="project" value="TreeGrafter"/>
</dbReference>
<keyword evidence="3 5" id="KW-0690">Ribosome biogenesis</keyword>
<dbReference type="GO" id="GO:0005730">
    <property type="term" value="C:nucleolus"/>
    <property type="evidence" value="ECO:0007669"/>
    <property type="project" value="UniProtKB-SubCell"/>
</dbReference>
<dbReference type="GO" id="GO:0005654">
    <property type="term" value="C:nucleoplasm"/>
    <property type="evidence" value="ECO:0007669"/>
    <property type="project" value="UniProtKB-SubCell"/>
</dbReference>
<comment type="caution">
    <text evidence="7">The sequence shown here is derived from an EMBL/GenBank/DDBJ whole genome shotgun (WGS) entry which is preliminary data.</text>
</comment>
<comment type="function">
    <text evidence="5">May play a role in ribosome biogenesis.</text>
</comment>
<organism evidence="7 8">
    <name type="scientific">Hortaea werneckii</name>
    <name type="common">Black yeast</name>
    <name type="synonym">Cladosporium werneckii</name>
    <dbReference type="NCBI Taxonomy" id="91943"/>
    <lineage>
        <taxon>Eukaryota</taxon>
        <taxon>Fungi</taxon>
        <taxon>Dikarya</taxon>
        <taxon>Ascomycota</taxon>
        <taxon>Pezizomycotina</taxon>
        <taxon>Dothideomycetes</taxon>
        <taxon>Dothideomycetidae</taxon>
        <taxon>Mycosphaerellales</taxon>
        <taxon>Teratosphaeriaceae</taxon>
        <taxon>Hortaea</taxon>
    </lineage>
</organism>
<feature type="compositionally biased region" description="Acidic residues" evidence="6">
    <location>
        <begin position="288"/>
        <end position="299"/>
    </location>
</feature>
<evidence type="ECO:0000256" key="1">
    <source>
        <dbReference type="ARBA" id="ARBA00008838"/>
    </source>
</evidence>
<dbReference type="Pfam" id="PF07767">
    <property type="entry name" value="Nop53"/>
    <property type="match status" value="1"/>
</dbReference>
<dbReference type="EMBL" id="QWIN01002056">
    <property type="protein sequence ID" value="RMY33687.1"/>
    <property type="molecule type" value="Genomic_DNA"/>
</dbReference>
<feature type="region of interest" description="Disordered" evidence="6">
    <location>
        <begin position="173"/>
        <end position="233"/>
    </location>
</feature>
<comment type="similarity">
    <text evidence="1 5">Belongs to the NOP53 family.</text>
</comment>
<feature type="compositionally biased region" description="Basic and acidic residues" evidence="6">
    <location>
        <begin position="268"/>
        <end position="287"/>
    </location>
</feature>
<dbReference type="InterPro" id="IPR011687">
    <property type="entry name" value="Nop53/GLTSCR2"/>
</dbReference>
<comment type="subcellular location">
    <subcellularLocation>
        <location evidence="5">Nucleus</location>
        <location evidence="5">Nucleolus</location>
    </subcellularLocation>
    <subcellularLocation>
        <location evidence="5">Nucleus</location>
        <location evidence="5">Nucleoplasm</location>
    </subcellularLocation>
</comment>
<dbReference type="OrthoDB" id="5072at2759"/>
<accession>A0A3M7B1X6</accession>
<feature type="compositionally biased region" description="Basic and acidic residues" evidence="6">
    <location>
        <begin position="322"/>
        <end position="351"/>
    </location>
</feature>
<evidence type="ECO:0000313" key="8">
    <source>
        <dbReference type="Proteomes" id="UP000270230"/>
    </source>
</evidence>
<sequence length="478" mass="53791">MGPEFLLRSSMQEVKGSSDIEQHICNYIMANNTTVAAPPATYAQPSRKGKKAWRKNVDISHITSGLDDVRNEIIQGGVISEKDADQLFATDLTGDAEIERKQKSKKPLKADEILAQRSAVPGLEPSRKKRKATADEVVPGVAKKSKNGKYVPHKELQRLRNAADQTGGVAVEEGQANHDPWAPAPKKQDPRLSYLEDKPPPKEPATKKMNPVAHTASGKHVPNVRKPEAGKSYNPLVTDWTALLEREGAKAVEDEKARLAAEAATAEQEARAQAEAAKVEAQEKDADATDYESAWESEWEGFQSGGEDNNEVYTAKTQRRKTPAERNKVKARKEREAREKWEKKQKERDAQANRIGQIAREVSAKDKARHLANKQKKKQQPTPAEESDADEDTVDPQLQRRRFGQLPIPAAPLEVVLPDELQDSLRRLKPEGDLMQERYRNLLVNGKLEVRRKRDKEQWAKPKREATEKWSYKDWALK</sequence>
<dbReference type="PIRSF" id="PIRSF017302">
    <property type="entry name" value="Gltscr2"/>
    <property type="match status" value="1"/>
</dbReference>
<feature type="compositionally biased region" description="Basic and acidic residues" evidence="6">
    <location>
        <begin position="455"/>
        <end position="478"/>
    </location>
</feature>
<evidence type="ECO:0000256" key="4">
    <source>
        <dbReference type="ARBA" id="ARBA00023242"/>
    </source>
</evidence>
<evidence type="ECO:0000256" key="2">
    <source>
        <dbReference type="ARBA" id="ARBA00018339"/>
    </source>
</evidence>
<dbReference type="Proteomes" id="UP000270230">
    <property type="component" value="Unassembled WGS sequence"/>
</dbReference>
<protein>
    <recommendedName>
        <fullName evidence="2 5">Ribosome biogenesis protein NOP53</fullName>
    </recommendedName>
</protein>
<keyword evidence="4 5" id="KW-0539">Nucleus</keyword>
<dbReference type="AlphaFoldDB" id="A0A3M7B1X6"/>
<feature type="region of interest" description="Disordered" evidence="6">
    <location>
        <begin position="451"/>
        <end position="478"/>
    </location>
</feature>
<evidence type="ECO:0000313" key="7">
    <source>
        <dbReference type="EMBL" id="RMY33687.1"/>
    </source>
</evidence>
<evidence type="ECO:0000256" key="6">
    <source>
        <dbReference type="SAM" id="MobiDB-lite"/>
    </source>
</evidence>
<feature type="region of interest" description="Disordered" evidence="6">
    <location>
        <begin position="120"/>
        <end position="145"/>
    </location>
</feature>
<feature type="compositionally biased region" description="Basic residues" evidence="6">
    <location>
        <begin position="367"/>
        <end position="379"/>
    </location>
</feature>
<evidence type="ECO:0000256" key="5">
    <source>
        <dbReference type="PIRNR" id="PIRNR017302"/>
    </source>
</evidence>
<dbReference type="VEuPathDB" id="FungiDB:BTJ68_06259"/>
<gene>
    <name evidence="7" type="ORF">D0865_14390</name>
</gene>
<evidence type="ECO:0000256" key="3">
    <source>
        <dbReference type="ARBA" id="ARBA00022517"/>
    </source>
</evidence>
<dbReference type="PANTHER" id="PTHR14211">
    <property type="entry name" value="GLIOMA SUPPRESSOR CANDIDATE REGION GENE 2"/>
    <property type="match status" value="1"/>
</dbReference>
<feature type="compositionally biased region" description="Basic and acidic residues" evidence="6">
    <location>
        <begin position="186"/>
        <end position="206"/>
    </location>
</feature>
<feature type="compositionally biased region" description="Acidic residues" evidence="6">
    <location>
        <begin position="385"/>
        <end position="394"/>
    </location>
</feature>
<feature type="region of interest" description="Disordered" evidence="6">
    <location>
        <begin position="259"/>
        <end position="406"/>
    </location>
</feature>
<dbReference type="PANTHER" id="PTHR14211:SF7">
    <property type="entry name" value="RIBOSOME BIOGENESIS PROTEIN NOP53"/>
    <property type="match status" value="1"/>
</dbReference>
<dbReference type="GO" id="GO:0000027">
    <property type="term" value="P:ribosomal large subunit assembly"/>
    <property type="evidence" value="ECO:0007669"/>
    <property type="project" value="UniProtKB-UniRule"/>
</dbReference>
<name>A0A3M7B1X6_HORWE</name>
<reference evidence="7 8" key="1">
    <citation type="journal article" date="2018" name="BMC Genomics">
        <title>Genomic evidence for intraspecific hybridization in a clonal and extremely halotolerant yeast.</title>
        <authorList>
            <person name="Gostincar C."/>
            <person name="Stajich J.E."/>
            <person name="Zupancic J."/>
            <person name="Zalar P."/>
            <person name="Gunde-Cimerman N."/>
        </authorList>
    </citation>
    <scope>NUCLEOTIDE SEQUENCE [LARGE SCALE GENOMIC DNA]</scope>
    <source>
        <strain evidence="7 8">EXF-151</strain>
    </source>
</reference>
<proteinExistence type="inferred from homology"/>
<dbReference type="GO" id="GO:0008097">
    <property type="term" value="F:5S rRNA binding"/>
    <property type="evidence" value="ECO:0007669"/>
    <property type="project" value="TreeGrafter"/>
</dbReference>